<comment type="caution">
    <text evidence="5">The sequence shown here is derived from an EMBL/GenBank/DDBJ whole genome shotgun (WGS) entry which is preliminary data.</text>
</comment>
<dbReference type="Gene3D" id="3.20.20.60">
    <property type="entry name" value="Phosphoenolpyruvate-binding domains"/>
    <property type="match status" value="1"/>
</dbReference>
<dbReference type="InterPro" id="IPR015813">
    <property type="entry name" value="Pyrv/PenolPyrv_kinase-like_dom"/>
</dbReference>
<evidence type="ECO:0000256" key="3">
    <source>
        <dbReference type="ARBA" id="ARBA00022842"/>
    </source>
</evidence>
<evidence type="ECO:0000256" key="1">
    <source>
        <dbReference type="ARBA" id="ARBA00001946"/>
    </source>
</evidence>
<keyword evidence="2 4" id="KW-0479">Metal-binding</keyword>
<evidence type="ECO:0000256" key="2">
    <source>
        <dbReference type="ARBA" id="ARBA00022723"/>
    </source>
</evidence>
<dbReference type="InterPro" id="IPR011206">
    <property type="entry name" value="Citrate_lyase_beta/mcl1/mcl2"/>
</dbReference>
<dbReference type="GO" id="GO:0000287">
    <property type="term" value="F:magnesium ion binding"/>
    <property type="evidence" value="ECO:0007669"/>
    <property type="project" value="TreeGrafter"/>
</dbReference>
<dbReference type="PANTHER" id="PTHR32308:SF10">
    <property type="entry name" value="CITRATE LYASE SUBUNIT BETA"/>
    <property type="match status" value="1"/>
</dbReference>
<keyword evidence="5" id="KW-0456">Lyase</keyword>
<dbReference type="GO" id="GO:0006107">
    <property type="term" value="P:oxaloacetate metabolic process"/>
    <property type="evidence" value="ECO:0007669"/>
    <property type="project" value="TreeGrafter"/>
</dbReference>
<feature type="binding site" evidence="4">
    <location>
        <position position="177"/>
    </location>
    <ligand>
        <name>Mg(2+)</name>
        <dbReference type="ChEBI" id="CHEBI:18420"/>
    </ligand>
</feature>
<sequence>MFHSLAAYSVGALLYCPAGLHDSIVTTLLHNTIPAPFSLAFCLEDTVNDAHLAEAENALLRTLEQIQRLHAEHSFYLPQIFVRIRSPLHLRRMAARLSGVSQVLTGFILPKFYTDNSQAYLAAIEDLSQSSEFFYMPIFESHAMAAPAGRLEQLARLKEELEPVSARILNLRVGGNDLSHVFGLRRSVCDTIYDLQPVARILLDVVSTFAADYVISGPVWEYYAGPGWDTGLERELHLDALNGFIGKTVIHPNQIPIVNRALQVTARDYADARSILSWDLDNAPLVARSVDAARMNEFKTHANWASKILALAQIYGVRPEDAAPVRRTATGKSAVSRRAAP</sequence>
<reference evidence="5" key="1">
    <citation type="submission" date="2020-10" db="EMBL/GenBank/DDBJ databases">
        <authorList>
            <person name="Gilroy R."/>
        </authorList>
    </citation>
    <scope>NUCLEOTIDE SEQUENCE</scope>
    <source>
        <strain evidence="5">ChiBcec16-1751</strain>
    </source>
</reference>
<evidence type="ECO:0000313" key="5">
    <source>
        <dbReference type="EMBL" id="HIS65197.1"/>
    </source>
</evidence>
<comment type="cofactor">
    <cofactor evidence="1">
        <name>Mg(2+)</name>
        <dbReference type="ChEBI" id="CHEBI:18420"/>
    </cofactor>
</comment>
<dbReference type="EMBL" id="DVJJ01000113">
    <property type="protein sequence ID" value="HIS65197.1"/>
    <property type="molecule type" value="Genomic_DNA"/>
</dbReference>
<dbReference type="Pfam" id="PF15617">
    <property type="entry name" value="C-C_Bond_Lyase"/>
    <property type="match status" value="1"/>
</dbReference>
<gene>
    <name evidence="5" type="ORF">IAA83_07500</name>
</gene>
<dbReference type="GO" id="GO:0016829">
    <property type="term" value="F:lyase activity"/>
    <property type="evidence" value="ECO:0007669"/>
    <property type="project" value="UniProtKB-KW"/>
</dbReference>
<proteinExistence type="predicted"/>
<dbReference type="PIRSF" id="PIRSF015582">
    <property type="entry name" value="Cit_lyase_B"/>
    <property type="match status" value="1"/>
</dbReference>
<dbReference type="Proteomes" id="UP000886741">
    <property type="component" value="Unassembled WGS sequence"/>
</dbReference>
<reference evidence="5" key="2">
    <citation type="journal article" date="2021" name="PeerJ">
        <title>Extensive microbial diversity within the chicken gut microbiome revealed by metagenomics and culture.</title>
        <authorList>
            <person name="Gilroy R."/>
            <person name="Ravi A."/>
            <person name="Getino M."/>
            <person name="Pursley I."/>
            <person name="Horton D.L."/>
            <person name="Alikhan N.F."/>
            <person name="Baker D."/>
            <person name="Gharbi K."/>
            <person name="Hall N."/>
            <person name="Watson M."/>
            <person name="Adriaenssens E.M."/>
            <person name="Foster-Nyarko E."/>
            <person name="Jarju S."/>
            <person name="Secka A."/>
            <person name="Antonio M."/>
            <person name="Oren A."/>
            <person name="Chaudhuri R.R."/>
            <person name="La Ragione R."/>
            <person name="Hildebrand F."/>
            <person name="Pallen M.J."/>
        </authorList>
    </citation>
    <scope>NUCLEOTIDE SEQUENCE</scope>
    <source>
        <strain evidence="5">ChiBcec16-1751</strain>
    </source>
</reference>
<dbReference type="InterPro" id="IPR039480">
    <property type="entry name" value="C-C_Bond_Lyase-like"/>
</dbReference>
<keyword evidence="3 4" id="KW-0460">Magnesium</keyword>
<evidence type="ECO:0000256" key="4">
    <source>
        <dbReference type="PIRSR" id="PIRSR015582-2"/>
    </source>
</evidence>
<dbReference type="AlphaFoldDB" id="A0A9D1JTJ4"/>
<name>A0A9D1JTJ4_9FIRM</name>
<evidence type="ECO:0000313" key="6">
    <source>
        <dbReference type="Proteomes" id="UP000886741"/>
    </source>
</evidence>
<dbReference type="SUPFAM" id="SSF51621">
    <property type="entry name" value="Phosphoenolpyruvate/pyruvate domain"/>
    <property type="match status" value="1"/>
</dbReference>
<organism evidence="5 6">
    <name type="scientific">Candidatus Avoscillospira avistercoris</name>
    <dbReference type="NCBI Taxonomy" id="2840707"/>
    <lineage>
        <taxon>Bacteria</taxon>
        <taxon>Bacillati</taxon>
        <taxon>Bacillota</taxon>
        <taxon>Clostridia</taxon>
        <taxon>Eubacteriales</taxon>
        <taxon>Oscillospiraceae</taxon>
        <taxon>Oscillospiraceae incertae sedis</taxon>
        <taxon>Candidatus Avoscillospira</taxon>
    </lineage>
</organism>
<accession>A0A9D1JTJ4</accession>
<dbReference type="PANTHER" id="PTHR32308">
    <property type="entry name" value="LYASE BETA SUBUNIT, PUTATIVE (AFU_ORTHOLOGUE AFUA_4G13030)-RELATED"/>
    <property type="match status" value="1"/>
</dbReference>
<dbReference type="InterPro" id="IPR040442">
    <property type="entry name" value="Pyrv_kinase-like_dom_sf"/>
</dbReference>
<protein>
    <submittedName>
        <fullName evidence="5">HpcH/HpaI aldolase/citrate lyase family protein</fullName>
    </submittedName>
</protein>